<dbReference type="GO" id="GO:0006310">
    <property type="term" value="P:DNA recombination"/>
    <property type="evidence" value="ECO:0007669"/>
    <property type="project" value="UniProtKB-KW"/>
</dbReference>
<dbReference type="InterPro" id="IPR011010">
    <property type="entry name" value="DNA_brk_join_enz"/>
</dbReference>
<dbReference type="PROSITE" id="PS51900">
    <property type="entry name" value="CB"/>
    <property type="match status" value="1"/>
</dbReference>
<dbReference type="InterPro" id="IPR010998">
    <property type="entry name" value="Integrase_recombinase_N"/>
</dbReference>
<organism evidence="6">
    <name type="scientific">marine metagenome</name>
    <dbReference type="NCBI Taxonomy" id="408172"/>
    <lineage>
        <taxon>unclassified sequences</taxon>
        <taxon>metagenomes</taxon>
        <taxon>ecological metagenomes</taxon>
    </lineage>
</organism>
<evidence type="ECO:0000259" key="5">
    <source>
        <dbReference type="PROSITE" id="PS51900"/>
    </source>
</evidence>
<dbReference type="PANTHER" id="PTHR30349:SF41">
    <property type="entry name" value="INTEGRASE_RECOMBINASE PROTEIN MJ0367-RELATED"/>
    <property type="match status" value="1"/>
</dbReference>
<keyword evidence="3" id="KW-0233">DNA recombination</keyword>
<evidence type="ECO:0000259" key="4">
    <source>
        <dbReference type="PROSITE" id="PS51898"/>
    </source>
</evidence>
<dbReference type="PANTHER" id="PTHR30349">
    <property type="entry name" value="PHAGE INTEGRASE-RELATED"/>
    <property type="match status" value="1"/>
</dbReference>
<keyword evidence="1" id="KW-0229">DNA integration</keyword>
<dbReference type="AlphaFoldDB" id="A0A382R947"/>
<dbReference type="Gene3D" id="1.10.443.10">
    <property type="entry name" value="Intergrase catalytic core"/>
    <property type="match status" value="1"/>
</dbReference>
<reference evidence="6" key="1">
    <citation type="submission" date="2018-05" db="EMBL/GenBank/DDBJ databases">
        <authorList>
            <person name="Lanie J.A."/>
            <person name="Ng W.-L."/>
            <person name="Kazmierczak K.M."/>
            <person name="Andrzejewski T.M."/>
            <person name="Davidsen T.M."/>
            <person name="Wayne K.J."/>
            <person name="Tettelin H."/>
            <person name="Glass J.I."/>
            <person name="Rusch D."/>
            <person name="Podicherti R."/>
            <person name="Tsui H.-C.T."/>
            <person name="Winkler M.E."/>
        </authorList>
    </citation>
    <scope>NUCLEOTIDE SEQUENCE</scope>
</reference>
<dbReference type="InterPro" id="IPR044068">
    <property type="entry name" value="CB"/>
</dbReference>
<gene>
    <name evidence="6" type="ORF">METZ01_LOCUS345945</name>
</gene>
<protein>
    <recommendedName>
        <fullName evidence="7">Tyr recombinase domain-containing protein</fullName>
    </recommendedName>
</protein>
<evidence type="ECO:0008006" key="7">
    <source>
        <dbReference type="Google" id="ProtNLM"/>
    </source>
</evidence>
<dbReference type="InterPro" id="IPR013762">
    <property type="entry name" value="Integrase-like_cat_sf"/>
</dbReference>
<dbReference type="InterPro" id="IPR004107">
    <property type="entry name" value="Integrase_SAM-like_N"/>
</dbReference>
<feature type="domain" description="Tyr recombinase" evidence="4">
    <location>
        <begin position="121"/>
        <end position="289"/>
    </location>
</feature>
<dbReference type="CDD" id="cd00397">
    <property type="entry name" value="DNA_BRE_C"/>
    <property type="match status" value="1"/>
</dbReference>
<dbReference type="PROSITE" id="PS51898">
    <property type="entry name" value="TYR_RECOMBINASE"/>
    <property type="match status" value="1"/>
</dbReference>
<accession>A0A382R947</accession>
<evidence type="ECO:0000256" key="2">
    <source>
        <dbReference type="ARBA" id="ARBA00023125"/>
    </source>
</evidence>
<sequence>MNSTIEANRSFIGAYLDWLSGTRNCSPHTYAAYSGTLDKLVSHLDATPLGEASVMDLEAFVERPRQRRSPNHARGQVVVGSAATRRRDITVVKGMYRFLRERGLVDSDRSSLLRVPLLNNRNPRPVDDDVWRALWGSDVLSDADRVMFGLGFFCGLRRAEITNLAADQVDCDQGQLVGFVRKGGGEAVFPYRSAVLLFAERLPRLVGDPQVFLGAVERRVDARRGDLVMGWGSSIPNRSGGCVGAVRGPDWASHAMNRQVRRVLVRCGLDGGVLTPHALRHSFVTNLLR</sequence>
<dbReference type="InterPro" id="IPR002104">
    <property type="entry name" value="Integrase_catalytic"/>
</dbReference>
<feature type="domain" description="Core-binding (CB)" evidence="5">
    <location>
        <begin position="6"/>
        <end position="100"/>
    </location>
</feature>
<evidence type="ECO:0000313" key="6">
    <source>
        <dbReference type="EMBL" id="SVC93091.1"/>
    </source>
</evidence>
<keyword evidence="2" id="KW-0238">DNA-binding</keyword>
<dbReference type="EMBL" id="UINC01119339">
    <property type="protein sequence ID" value="SVC93091.1"/>
    <property type="molecule type" value="Genomic_DNA"/>
</dbReference>
<dbReference type="GO" id="GO:0003677">
    <property type="term" value="F:DNA binding"/>
    <property type="evidence" value="ECO:0007669"/>
    <property type="project" value="UniProtKB-KW"/>
</dbReference>
<dbReference type="SUPFAM" id="SSF56349">
    <property type="entry name" value="DNA breaking-rejoining enzymes"/>
    <property type="match status" value="1"/>
</dbReference>
<evidence type="ECO:0000256" key="1">
    <source>
        <dbReference type="ARBA" id="ARBA00022908"/>
    </source>
</evidence>
<proteinExistence type="predicted"/>
<dbReference type="GO" id="GO:0015074">
    <property type="term" value="P:DNA integration"/>
    <property type="evidence" value="ECO:0007669"/>
    <property type="project" value="UniProtKB-KW"/>
</dbReference>
<dbReference type="InterPro" id="IPR050090">
    <property type="entry name" value="Tyrosine_recombinase_XerCD"/>
</dbReference>
<feature type="non-terminal residue" evidence="6">
    <location>
        <position position="289"/>
    </location>
</feature>
<name>A0A382R947_9ZZZZ</name>
<evidence type="ECO:0000256" key="3">
    <source>
        <dbReference type="ARBA" id="ARBA00023172"/>
    </source>
</evidence>
<dbReference type="Pfam" id="PF02899">
    <property type="entry name" value="Phage_int_SAM_1"/>
    <property type="match status" value="1"/>
</dbReference>
<dbReference type="Gene3D" id="1.10.150.130">
    <property type="match status" value="1"/>
</dbReference>